<comment type="caution">
    <text evidence="2">The sequence shown here is derived from an EMBL/GenBank/DDBJ whole genome shotgun (WGS) entry which is preliminary data.</text>
</comment>
<feature type="domain" description="Glycosyltransferase 2-like" evidence="1">
    <location>
        <begin position="5"/>
        <end position="167"/>
    </location>
</feature>
<organism evidence="2 3">
    <name type="scientific">Halonotius aquaticus</name>
    <dbReference type="NCBI Taxonomy" id="2216978"/>
    <lineage>
        <taxon>Archaea</taxon>
        <taxon>Methanobacteriati</taxon>
        <taxon>Methanobacteriota</taxon>
        <taxon>Stenosarchaea group</taxon>
        <taxon>Halobacteria</taxon>
        <taxon>Halobacteriales</taxon>
        <taxon>Haloferacaceae</taxon>
        <taxon>Halonotius</taxon>
    </lineage>
</organism>
<dbReference type="SUPFAM" id="SSF53448">
    <property type="entry name" value="Nucleotide-diphospho-sugar transferases"/>
    <property type="match status" value="1"/>
</dbReference>
<name>A0A3A6PUV3_9EURY</name>
<dbReference type="OrthoDB" id="46222at2157"/>
<dbReference type="RefSeq" id="WP_120102708.1">
    <property type="nucleotide sequence ID" value="NZ_QKNY01000009.1"/>
</dbReference>
<dbReference type="Gene3D" id="3.90.550.10">
    <property type="entry name" value="Spore Coat Polysaccharide Biosynthesis Protein SpsA, Chain A"/>
    <property type="match status" value="1"/>
</dbReference>
<reference evidence="2 3" key="1">
    <citation type="submission" date="2018-06" db="EMBL/GenBank/DDBJ databases">
        <title>Halonotius sp. F13-13 a new haloarchaeeon isolated from a solar saltern from Isla Cristina, Huelva, Spain.</title>
        <authorList>
            <person name="Duran-Viseras A."/>
            <person name="Sanchez-Porro C."/>
            <person name="Ventosa A."/>
        </authorList>
    </citation>
    <scope>NUCLEOTIDE SEQUENCE [LARGE SCALE GENOMIC DNA]</scope>
    <source>
        <strain evidence="2 3">F13-13</strain>
    </source>
</reference>
<accession>A0A3A6PUV3</accession>
<dbReference type="AlphaFoldDB" id="A0A3A6PUV3"/>
<dbReference type="InterPro" id="IPR029044">
    <property type="entry name" value="Nucleotide-diphossugar_trans"/>
</dbReference>
<dbReference type="CDD" id="cd00761">
    <property type="entry name" value="Glyco_tranf_GTA_type"/>
    <property type="match status" value="1"/>
</dbReference>
<dbReference type="InterPro" id="IPR050834">
    <property type="entry name" value="Glycosyltransf_2"/>
</dbReference>
<dbReference type="InterPro" id="IPR001173">
    <property type="entry name" value="Glyco_trans_2-like"/>
</dbReference>
<evidence type="ECO:0000313" key="2">
    <source>
        <dbReference type="EMBL" id="RJX43372.1"/>
    </source>
</evidence>
<dbReference type="Pfam" id="PF00535">
    <property type="entry name" value="Glycos_transf_2"/>
    <property type="match status" value="1"/>
</dbReference>
<protein>
    <recommendedName>
        <fullName evidence="1">Glycosyltransferase 2-like domain-containing protein</fullName>
    </recommendedName>
</protein>
<proteinExistence type="predicted"/>
<sequence>MSDVSIVIPTKNAGPLFREVLGAVYAQPGEYDVLVIDSGSTDETLDIVEEFPARLLTIPPAEFDHGGTRNLGVRKTSGEFIVFLTQDATPLDDWLTELLTPLREDSDIAGVYSRQLPRPTATPMKQHFLTEFYPESSETRSVDAGRLPTRNEVFFSNVSSAIRRSAWDEHSFPTDCIMSEDQLWAWHVLQAGWKLRYQASSRVRHSHKEGLNDIFKRYFDSGASLSQRDFATGDHPLREMICYQTREIQYLLATGYPHWLPYAFLYSAAKFAGLQLGKRHNRLPERLITRLSDTLSRKYS</sequence>
<dbReference type="PANTHER" id="PTHR43685:SF13">
    <property type="entry name" value="O ANTIGEN BIOSYNTHESIS RHAMNOSYLTRANSFERASE RFBN"/>
    <property type="match status" value="1"/>
</dbReference>
<evidence type="ECO:0000259" key="1">
    <source>
        <dbReference type="Pfam" id="PF00535"/>
    </source>
</evidence>
<keyword evidence="3" id="KW-1185">Reference proteome</keyword>
<dbReference type="GO" id="GO:0044010">
    <property type="term" value="P:single-species biofilm formation"/>
    <property type="evidence" value="ECO:0007669"/>
    <property type="project" value="TreeGrafter"/>
</dbReference>
<dbReference type="Proteomes" id="UP000276588">
    <property type="component" value="Unassembled WGS sequence"/>
</dbReference>
<dbReference type="PANTHER" id="PTHR43685">
    <property type="entry name" value="GLYCOSYLTRANSFERASE"/>
    <property type="match status" value="1"/>
</dbReference>
<gene>
    <name evidence="2" type="ORF">DM826_07125</name>
</gene>
<evidence type="ECO:0000313" key="3">
    <source>
        <dbReference type="Proteomes" id="UP000276588"/>
    </source>
</evidence>
<dbReference type="EMBL" id="QKNY01000009">
    <property type="protein sequence ID" value="RJX43372.1"/>
    <property type="molecule type" value="Genomic_DNA"/>
</dbReference>